<reference evidence="1" key="1">
    <citation type="journal article" date="2023" name="Environ. Microbiol.">
        <title>The 2-methylpropene degradation pathway in Mycobacteriaceae family strains.</title>
        <authorList>
            <person name="Helbich S."/>
            <person name="Barrantes I."/>
            <person name="Dos Anjos Borges L.G."/>
            <person name="Pieper D.H."/>
            <person name="Vainshtein Y."/>
            <person name="Sohn K."/>
            <person name="Engesser K.H."/>
        </authorList>
    </citation>
    <scope>NUCLEOTIDE SEQUENCE</scope>
    <source>
        <strain evidence="1">IBE100</strain>
    </source>
</reference>
<dbReference type="EMBL" id="JAKZMO010000003">
    <property type="protein sequence ID" value="MDG5481952.1"/>
    <property type="molecule type" value="Genomic_DNA"/>
</dbReference>
<name>A0ABT6GKQ6_MYCGU</name>
<gene>
    <name evidence="1" type="ORF">MNO81_03970</name>
</gene>
<organism evidence="1 2">
    <name type="scientific">Mycolicibacterium gadium</name>
    <name type="common">Mycobacterium gadium</name>
    <dbReference type="NCBI Taxonomy" id="1794"/>
    <lineage>
        <taxon>Bacteria</taxon>
        <taxon>Bacillati</taxon>
        <taxon>Actinomycetota</taxon>
        <taxon>Actinomycetes</taxon>
        <taxon>Mycobacteriales</taxon>
        <taxon>Mycobacteriaceae</taxon>
        <taxon>Mycolicibacterium</taxon>
    </lineage>
</organism>
<proteinExistence type="predicted"/>
<accession>A0ABT6GKQ6</accession>
<dbReference type="Proteomes" id="UP001154266">
    <property type="component" value="Unassembled WGS sequence"/>
</dbReference>
<comment type="caution">
    <text evidence="1">The sequence shown here is derived from an EMBL/GenBank/DDBJ whole genome shotgun (WGS) entry which is preliminary data.</text>
</comment>
<keyword evidence="2" id="KW-1185">Reference proteome</keyword>
<evidence type="ECO:0000313" key="1">
    <source>
        <dbReference type="EMBL" id="MDG5481952.1"/>
    </source>
</evidence>
<sequence>MGHKDYRSRFRDASHEFPYPIRNILARLAFRQPLEGPQLCLAEVTIENRPALVNPPASLPQKRSGFDPQAETICDDARRLRGPAEIGGKQTARITGGEAFCRSMRLLQTNGCQRRPGRLALHPTDTIPRRFAMPDPQCLKHAQDYE</sequence>
<protein>
    <submittedName>
        <fullName evidence="1">Uncharacterized protein</fullName>
    </submittedName>
</protein>
<evidence type="ECO:0000313" key="2">
    <source>
        <dbReference type="Proteomes" id="UP001154266"/>
    </source>
</evidence>